<evidence type="ECO:0008006" key="2">
    <source>
        <dbReference type="Google" id="ProtNLM"/>
    </source>
</evidence>
<dbReference type="InterPro" id="IPR008969">
    <property type="entry name" value="CarboxyPept-like_regulatory"/>
</dbReference>
<dbReference type="EMBL" id="UINC01228595">
    <property type="protein sequence ID" value="SVE59978.1"/>
    <property type="molecule type" value="Genomic_DNA"/>
</dbReference>
<dbReference type="AlphaFoldDB" id="A0A383EV66"/>
<accession>A0A383EV66</accession>
<dbReference type="InterPro" id="IPR013783">
    <property type="entry name" value="Ig-like_fold"/>
</dbReference>
<sequence length="86" mass="8975">MVHRTKAFITSSFTCLFIVLVGVLLSDTSLAEGQVHAELLGRVTDELSQPIPGATATLVEVGTQVSQTRATDVAGIYGFVGLQPGS</sequence>
<feature type="non-terminal residue" evidence="1">
    <location>
        <position position="86"/>
    </location>
</feature>
<protein>
    <recommendedName>
        <fullName evidence="2">Carboxypeptidase regulatory-like domain-containing protein</fullName>
    </recommendedName>
</protein>
<evidence type="ECO:0000313" key="1">
    <source>
        <dbReference type="EMBL" id="SVE59978.1"/>
    </source>
</evidence>
<name>A0A383EV66_9ZZZZ</name>
<dbReference type="Pfam" id="PF13620">
    <property type="entry name" value="CarboxypepD_reg"/>
    <property type="match status" value="1"/>
</dbReference>
<dbReference type="Gene3D" id="2.60.40.10">
    <property type="entry name" value="Immunoglobulins"/>
    <property type="match status" value="1"/>
</dbReference>
<reference evidence="1" key="1">
    <citation type="submission" date="2018-05" db="EMBL/GenBank/DDBJ databases">
        <authorList>
            <person name="Lanie J.A."/>
            <person name="Ng W.-L."/>
            <person name="Kazmierczak K.M."/>
            <person name="Andrzejewski T.M."/>
            <person name="Davidsen T.M."/>
            <person name="Wayne K.J."/>
            <person name="Tettelin H."/>
            <person name="Glass J.I."/>
            <person name="Rusch D."/>
            <person name="Podicherti R."/>
            <person name="Tsui H.-C.T."/>
            <person name="Winkler M.E."/>
        </authorList>
    </citation>
    <scope>NUCLEOTIDE SEQUENCE</scope>
</reference>
<organism evidence="1">
    <name type="scientific">marine metagenome</name>
    <dbReference type="NCBI Taxonomy" id="408172"/>
    <lineage>
        <taxon>unclassified sequences</taxon>
        <taxon>metagenomes</taxon>
        <taxon>ecological metagenomes</taxon>
    </lineage>
</organism>
<proteinExistence type="predicted"/>
<dbReference type="SUPFAM" id="SSF49464">
    <property type="entry name" value="Carboxypeptidase regulatory domain-like"/>
    <property type="match status" value="1"/>
</dbReference>
<gene>
    <name evidence="1" type="ORF">METZ01_LOCUS512832</name>
</gene>